<evidence type="ECO:0000256" key="5">
    <source>
        <dbReference type="ARBA" id="ARBA00022679"/>
    </source>
</evidence>
<protein>
    <recommendedName>
        <fullName evidence="2">non-specific serine/threonine protein kinase</fullName>
        <ecNumber evidence="2">2.7.11.1</ecNumber>
    </recommendedName>
    <alternativeName>
        <fullName evidence="19">PRKR-like endoplasmic reticulum kinase</fullName>
    </alternativeName>
</protein>
<evidence type="ECO:0000256" key="2">
    <source>
        <dbReference type="ARBA" id="ARBA00012513"/>
    </source>
</evidence>
<keyword evidence="5" id="KW-0808">Transferase</keyword>
<dbReference type="AlphaFoldDB" id="A0A6L2PYL7"/>
<dbReference type="PANTHER" id="PTHR11042:SF91">
    <property type="entry name" value="EUKARYOTIC TRANSLATION INITIATION FACTOR 2-ALPHA KINASE"/>
    <property type="match status" value="1"/>
</dbReference>
<feature type="binding site" evidence="20">
    <location>
        <position position="526"/>
    </location>
    <ligand>
        <name>ATP</name>
        <dbReference type="ChEBI" id="CHEBI:30616"/>
    </ligand>
</feature>
<evidence type="ECO:0000313" key="23">
    <source>
        <dbReference type="EMBL" id="GFG37599.1"/>
    </source>
</evidence>
<dbReference type="InterPro" id="IPR017441">
    <property type="entry name" value="Protein_kinase_ATP_BS"/>
</dbReference>
<dbReference type="InterPro" id="IPR008271">
    <property type="entry name" value="Ser/Thr_kinase_AS"/>
</dbReference>
<dbReference type="InterPro" id="IPR050339">
    <property type="entry name" value="CC_SR_Kinase"/>
</dbReference>
<keyword evidence="3" id="KW-0723">Serine/threonine-protein kinase</keyword>
<dbReference type="Pfam" id="PF00069">
    <property type="entry name" value="Pkinase"/>
    <property type="match status" value="2"/>
</dbReference>
<comment type="subcellular location">
    <subcellularLocation>
        <location evidence="1">Endoplasmic reticulum membrane</location>
        <topology evidence="1">Single-pass type I membrane protein</topology>
    </subcellularLocation>
</comment>
<dbReference type="InterPro" id="IPR011009">
    <property type="entry name" value="Kinase-like_dom_sf"/>
</dbReference>
<dbReference type="InterPro" id="IPR000719">
    <property type="entry name" value="Prot_kinase_dom"/>
</dbReference>
<dbReference type="OrthoDB" id="341578at2759"/>
<dbReference type="PROSITE" id="PS00107">
    <property type="entry name" value="PROTEIN_KINASE_ATP"/>
    <property type="match status" value="1"/>
</dbReference>
<dbReference type="GO" id="GO:0005789">
    <property type="term" value="C:endoplasmic reticulum membrane"/>
    <property type="evidence" value="ECO:0007669"/>
    <property type="project" value="UniProtKB-SubCell"/>
</dbReference>
<feature type="domain" description="Protein kinase" evidence="22">
    <location>
        <begin position="497"/>
        <end position="937"/>
    </location>
</feature>
<reference evidence="24" key="1">
    <citation type="submission" date="2020-01" db="EMBL/GenBank/DDBJ databases">
        <title>Draft genome sequence of the Termite Coptotermes fromosanus.</title>
        <authorList>
            <person name="Itakura S."/>
            <person name="Yosikawa Y."/>
            <person name="Umezawa K."/>
        </authorList>
    </citation>
    <scope>NUCLEOTIDE SEQUENCE [LARGE SCALE GENOMIC DNA]</scope>
</reference>
<evidence type="ECO:0000256" key="4">
    <source>
        <dbReference type="ARBA" id="ARBA00022553"/>
    </source>
</evidence>
<keyword evidence="6" id="KW-0812">Transmembrane</keyword>
<dbReference type="Gene3D" id="2.130.10.10">
    <property type="entry name" value="YVTN repeat-like/Quinoprotein amine dehydrogenase"/>
    <property type="match status" value="1"/>
</dbReference>
<gene>
    <name evidence="23" type="ORF">Cfor_12211</name>
</gene>
<comment type="similarity">
    <text evidence="18">Belongs to the protein kinase superfamily. Ser/Thr protein kinase family. GCN2 subfamily.</text>
</comment>
<evidence type="ECO:0000256" key="14">
    <source>
        <dbReference type="ARBA" id="ARBA00023016"/>
    </source>
</evidence>
<evidence type="ECO:0000256" key="16">
    <source>
        <dbReference type="ARBA" id="ARBA00023180"/>
    </source>
</evidence>
<comment type="caution">
    <text evidence="23">The sequence shown here is derived from an EMBL/GenBank/DDBJ whole genome shotgun (WGS) entry which is preliminary data.</text>
</comment>
<keyword evidence="24" id="KW-1185">Reference proteome</keyword>
<dbReference type="PANTHER" id="PTHR11042">
    <property type="entry name" value="EUKARYOTIC TRANSLATION INITIATION FACTOR 2-ALPHA KINASE EIF2-ALPHA KINASE -RELATED"/>
    <property type="match status" value="1"/>
</dbReference>
<evidence type="ECO:0000256" key="10">
    <source>
        <dbReference type="ARBA" id="ARBA00022824"/>
    </source>
</evidence>
<feature type="region of interest" description="Disordered" evidence="21">
    <location>
        <begin position="465"/>
        <end position="487"/>
    </location>
</feature>
<evidence type="ECO:0000256" key="15">
    <source>
        <dbReference type="ARBA" id="ARBA00023136"/>
    </source>
</evidence>
<dbReference type="SMART" id="SM00220">
    <property type="entry name" value="S_TKc"/>
    <property type="match status" value="1"/>
</dbReference>
<dbReference type="EMBL" id="BLKM01012782">
    <property type="protein sequence ID" value="GFG37599.1"/>
    <property type="molecule type" value="Genomic_DNA"/>
</dbReference>
<dbReference type="Gene3D" id="3.30.200.20">
    <property type="entry name" value="Phosphorylase Kinase, domain 1"/>
    <property type="match status" value="1"/>
</dbReference>
<keyword evidence="12" id="KW-0810">Translation regulation</keyword>
<evidence type="ECO:0000256" key="21">
    <source>
        <dbReference type="SAM" id="MobiDB-lite"/>
    </source>
</evidence>
<evidence type="ECO:0000256" key="12">
    <source>
        <dbReference type="ARBA" id="ARBA00022845"/>
    </source>
</evidence>
<evidence type="ECO:0000256" key="18">
    <source>
        <dbReference type="ARBA" id="ARBA00037982"/>
    </source>
</evidence>
<dbReference type="GO" id="GO:0005634">
    <property type="term" value="C:nucleus"/>
    <property type="evidence" value="ECO:0007669"/>
    <property type="project" value="TreeGrafter"/>
</dbReference>
<dbReference type="Pfam" id="PF13360">
    <property type="entry name" value="PQQ_2"/>
    <property type="match status" value="1"/>
</dbReference>
<keyword evidence="9" id="KW-0418">Kinase</keyword>
<dbReference type="GO" id="GO:0004694">
    <property type="term" value="F:eukaryotic translation initiation factor 2alpha kinase activity"/>
    <property type="evidence" value="ECO:0007669"/>
    <property type="project" value="TreeGrafter"/>
</dbReference>
<evidence type="ECO:0000256" key="3">
    <source>
        <dbReference type="ARBA" id="ARBA00022527"/>
    </source>
</evidence>
<dbReference type="EC" id="2.7.11.1" evidence="2"/>
<evidence type="ECO:0000256" key="7">
    <source>
        <dbReference type="ARBA" id="ARBA00022729"/>
    </source>
</evidence>
<dbReference type="InterPro" id="IPR015943">
    <property type="entry name" value="WD40/YVTN_repeat-like_dom_sf"/>
</dbReference>
<dbReference type="InterPro" id="IPR011047">
    <property type="entry name" value="Quinoprotein_ADH-like_sf"/>
</dbReference>
<dbReference type="PROSITE" id="PS00108">
    <property type="entry name" value="PROTEIN_KINASE_ST"/>
    <property type="match status" value="1"/>
</dbReference>
<dbReference type="InParanoid" id="A0A6L2PYL7"/>
<dbReference type="Proteomes" id="UP000502823">
    <property type="component" value="Unassembled WGS sequence"/>
</dbReference>
<evidence type="ECO:0000256" key="20">
    <source>
        <dbReference type="PROSITE-ProRule" id="PRU10141"/>
    </source>
</evidence>
<evidence type="ECO:0000256" key="6">
    <source>
        <dbReference type="ARBA" id="ARBA00022692"/>
    </source>
</evidence>
<dbReference type="GO" id="GO:0006986">
    <property type="term" value="P:response to unfolded protein"/>
    <property type="evidence" value="ECO:0007669"/>
    <property type="project" value="UniProtKB-KW"/>
</dbReference>
<dbReference type="SUPFAM" id="SSF50998">
    <property type="entry name" value="Quinoprotein alcohol dehydrogenase-like"/>
    <property type="match status" value="1"/>
</dbReference>
<keyword evidence="16" id="KW-0325">Glycoprotein</keyword>
<evidence type="ECO:0000259" key="22">
    <source>
        <dbReference type="PROSITE" id="PS50011"/>
    </source>
</evidence>
<keyword evidence="4" id="KW-0597">Phosphoprotein</keyword>
<dbReference type="FunFam" id="1.10.510.10:FF:000251">
    <property type="entry name" value="eukaryotic translation initiation factor 2-alpha kinase 3"/>
    <property type="match status" value="1"/>
</dbReference>
<evidence type="ECO:0000256" key="17">
    <source>
        <dbReference type="ARBA" id="ARBA00023230"/>
    </source>
</evidence>
<keyword evidence="11 20" id="KW-0067">ATP-binding</keyword>
<evidence type="ECO:0000256" key="19">
    <source>
        <dbReference type="ARBA" id="ARBA00041500"/>
    </source>
</evidence>
<evidence type="ECO:0000256" key="9">
    <source>
        <dbReference type="ARBA" id="ARBA00022777"/>
    </source>
</evidence>
<evidence type="ECO:0000313" key="24">
    <source>
        <dbReference type="Proteomes" id="UP000502823"/>
    </source>
</evidence>
<keyword evidence="15" id="KW-0472">Membrane</keyword>
<keyword evidence="13" id="KW-1133">Transmembrane helix</keyword>
<proteinExistence type="inferred from homology"/>
<dbReference type="PROSITE" id="PS50011">
    <property type="entry name" value="PROTEIN_KINASE_DOM"/>
    <property type="match status" value="1"/>
</dbReference>
<name>A0A6L2PYL7_COPFO</name>
<sequence>MAFCNILRITNVVAVYVIAFIVAVNSGESKVRELPFCDPDSLKTQHKLVFVSTLDGRLSALDPSNGGSVNWSIDTGPGQMLSSSIHKLELTDNGQFVRMIPSLSGGIYKFNGSSIEPIPVTADQLLKSTPFTFSSNLAISGGRETRTYGVTIRTGAVVYECSMEGCSNSTENLTSDDMLVIQRHTQTVRAVEGRTGTERWNFSVGQHELSFISETMVDCHQKGGTPGELFDDLELKVIVPEGLICSVKKSSGEILWKHKFDAPVVAAWYLLQDQMYPVDLFSGAQWTPTYTDHMGPLTPSLYIGMHNRQLYIQESVTVGRMSELAASPQSHIPQITWAPVSATGLGLAGTLHPDSGTESTELGRTELMTIAQSILYASEYSNGNGYYLFSTPKLQCDVETGNLTIEEVIEVNTDNTKVENEGFSVWHWWKEVCILGISTAILVNVVVTRCFLHVEIIVVEKPVPMHPQPEPQHTLRSHSDPGGQQSSQFTSRFLTDFSPVHCLGKGGFGVVFEARNKIDDCSYAIKRIPLPNRQESRDRVMREVKALAKLEHSNIVRYFNAWLECPPPGWQEEQDKLVPNCAGAAVHRHVSSDVSAKENKCSSVFLNVGCENDSGSYSHSQQIPRYNSDKSDSFIVFETSAVQGSELTVDDDRDSDHSCDDGLDITKSNRGAVADVLSYASSGASSKCLSAWSEEIKRKRTYSANESHEAKKKIGHKRPLSLDISSGGGVTIPPPKISRMYLFIQMQLCRRESLREWLRDRSVRNTDTVLQMFSQIVQAVEYVHLQGLIHRDLKPSNIFFSLDGQIKVGDFGLVTAMVENNSRLSTPSSDLPCPQYADDRHTARVGTHLYMSPEQAQSLPYNYKVDIYSLGVILFELLVPFGTNMERSCTLMDVRNNKFPAHFQQQFQQEFELLQLMLSHCPKKRPTTYGIRARPPLNQYTKNVDVDDQWHFDLPPLRRDSSKTSSISSSSTESWEQVKLSETDSFIDLRDVVGSSRAAAYECVKGFEQNIPFMILREHTEGVLRKNWTKLVLDLTHLEEIANRSDCVIGKKCNKAAAFASE</sequence>
<dbReference type="GO" id="GO:0005524">
    <property type="term" value="F:ATP binding"/>
    <property type="evidence" value="ECO:0007669"/>
    <property type="project" value="UniProtKB-UniRule"/>
</dbReference>
<evidence type="ECO:0000256" key="11">
    <source>
        <dbReference type="ARBA" id="ARBA00022840"/>
    </source>
</evidence>
<keyword evidence="17" id="KW-0834">Unfolded protein response</keyword>
<keyword evidence="10" id="KW-0256">Endoplasmic reticulum</keyword>
<evidence type="ECO:0000256" key="8">
    <source>
        <dbReference type="ARBA" id="ARBA00022741"/>
    </source>
</evidence>
<keyword evidence="14" id="KW-0346">Stress response</keyword>
<keyword evidence="8 20" id="KW-0547">Nucleotide-binding</keyword>
<dbReference type="Gene3D" id="1.10.510.10">
    <property type="entry name" value="Transferase(Phosphotransferase) domain 1"/>
    <property type="match status" value="1"/>
</dbReference>
<dbReference type="InterPro" id="IPR002372">
    <property type="entry name" value="PQQ_rpt_dom"/>
</dbReference>
<evidence type="ECO:0000256" key="13">
    <source>
        <dbReference type="ARBA" id="ARBA00022989"/>
    </source>
</evidence>
<evidence type="ECO:0000256" key="1">
    <source>
        <dbReference type="ARBA" id="ARBA00004115"/>
    </source>
</evidence>
<dbReference type="FunCoup" id="A0A6L2PYL7">
    <property type="interactions" value="930"/>
</dbReference>
<keyword evidence="7" id="KW-0732">Signal</keyword>
<dbReference type="SUPFAM" id="SSF56112">
    <property type="entry name" value="Protein kinase-like (PK-like)"/>
    <property type="match status" value="1"/>
</dbReference>
<accession>A0A6L2PYL7</accession>
<organism evidence="23 24">
    <name type="scientific">Coptotermes formosanus</name>
    <name type="common">Formosan subterranean termite</name>
    <dbReference type="NCBI Taxonomy" id="36987"/>
    <lineage>
        <taxon>Eukaryota</taxon>
        <taxon>Metazoa</taxon>
        <taxon>Ecdysozoa</taxon>
        <taxon>Arthropoda</taxon>
        <taxon>Hexapoda</taxon>
        <taxon>Insecta</taxon>
        <taxon>Pterygota</taxon>
        <taxon>Neoptera</taxon>
        <taxon>Polyneoptera</taxon>
        <taxon>Dictyoptera</taxon>
        <taxon>Blattodea</taxon>
        <taxon>Blattoidea</taxon>
        <taxon>Termitoidae</taxon>
        <taxon>Rhinotermitidae</taxon>
        <taxon>Coptotermes</taxon>
    </lineage>
</organism>
<dbReference type="FunFam" id="3.30.200.20:FF:000193">
    <property type="entry name" value="Eukaryotic translation initiation factor 2-alpha kinase 3"/>
    <property type="match status" value="1"/>
</dbReference>